<evidence type="ECO:0000256" key="3">
    <source>
        <dbReference type="ARBA" id="ARBA00022833"/>
    </source>
</evidence>
<dbReference type="GO" id="GO:0008270">
    <property type="term" value="F:zinc ion binding"/>
    <property type="evidence" value="ECO:0007669"/>
    <property type="project" value="UniProtKB-KW"/>
</dbReference>
<feature type="domain" description="Zinc finger PHD-type" evidence="5">
    <location>
        <begin position="501"/>
        <end position="552"/>
    </location>
</feature>
<dbReference type="EMBL" id="CAJFCW020000005">
    <property type="protein sequence ID" value="CAG9118417.1"/>
    <property type="molecule type" value="Genomic_DNA"/>
</dbReference>
<feature type="region of interest" description="Disordered" evidence="4">
    <location>
        <begin position="610"/>
        <end position="641"/>
    </location>
</feature>
<keyword evidence="7" id="KW-1185">Reference proteome</keyword>
<feature type="compositionally biased region" description="Polar residues" evidence="4">
    <location>
        <begin position="305"/>
        <end position="320"/>
    </location>
</feature>
<feature type="compositionally biased region" description="Acidic residues" evidence="4">
    <location>
        <begin position="392"/>
        <end position="402"/>
    </location>
</feature>
<reference evidence="6" key="1">
    <citation type="submission" date="2020-09" db="EMBL/GenBank/DDBJ databases">
        <authorList>
            <person name="Kikuchi T."/>
        </authorList>
    </citation>
    <scope>NUCLEOTIDE SEQUENCE</scope>
    <source>
        <strain evidence="6">SH1</strain>
    </source>
</reference>
<evidence type="ECO:0000256" key="4">
    <source>
        <dbReference type="SAM" id="MobiDB-lite"/>
    </source>
</evidence>
<dbReference type="SUPFAM" id="SSF57903">
    <property type="entry name" value="FYVE/PHD zinc finger"/>
    <property type="match status" value="2"/>
</dbReference>
<keyword evidence="1" id="KW-0479">Metal-binding</keyword>
<dbReference type="AlphaFoldDB" id="A0A811L964"/>
<feature type="compositionally biased region" description="Basic and acidic residues" evidence="4">
    <location>
        <begin position="196"/>
        <end position="242"/>
    </location>
</feature>
<evidence type="ECO:0000256" key="2">
    <source>
        <dbReference type="ARBA" id="ARBA00022771"/>
    </source>
</evidence>
<dbReference type="Proteomes" id="UP000614601">
    <property type="component" value="Unassembled WGS sequence"/>
</dbReference>
<dbReference type="Proteomes" id="UP000783686">
    <property type="component" value="Unassembled WGS sequence"/>
</dbReference>
<sequence length="708" mass="81278">MFNGTEGIEKLRNLQAKLLRNSDEYANIASTTEVLNKFIKEDTDIECSTESENYFFVPLDKKLLLFFKICLWINRNTLYSVTNVDGVIDWKLVTTTIHGLLNFINKLKRLGPVDEKIPVKELEKLGVVDKRFCKLRDDKYMYISFPVLDVPRRVQKAQGKHKNCVQALHKEATLISTNAKRTSTDGHLGIPNDNNIQKDEKDKAREQEKDEAKPNHRGKLVNDNDKKKEEKGKESEQEKDQTKPNLRRSMRLSLQKEAAVMSTCVKRTSTGSHQGTQNDVKNKDKGMESEQKEDDSQPKHRWSVISPSCHNKNANLASSSKEIKPKKRRSSALNRNCKKCNEEGGLDDMNCCTSCREQFHTSCVVIEEKTGKCPDCYKKTEEEKVGPVDKEEKDEETEESEDETKGEVDNTLKLPSDEFSNPTKPVNRPFFKKGVTYYCEECEEPGHVKTMVVCEECYGYYHLVCVGSDGKLRDFLCQYCNPEAAKLKVRRLFGVNKTFRKCWLCKGSGTSYNLRVTGTADMNICVQCGKRFHLTCSDTKWKTHGWVCHECDNKLLIDRLTLVYMKLRKRLVVKKDQCYNFFDDEVQCRRKMNVIGKSLCDKMEVQEKKDVTAESEVPDATEGQENVDIPGESDLRKEDQENVVRTDEVVLGYEENQENMDVTGLYYEPGEENVDVTTESASEIQEYQENMEMDGEPGDLYKTMCQVS</sequence>
<keyword evidence="3" id="KW-0862">Zinc</keyword>
<accession>A0A811L964</accession>
<evidence type="ECO:0000313" key="7">
    <source>
        <dbReference type="Proteomes" id="UP000614601"/>
    </source>
</evidence>
<comment type="caution">
    <text evidence="6">The sequence shown here is derived from an EMBL/GenBank/DDBJ whole genome shotgun (WGS) entry which is preliminary data.</text>
</comment>
<organism evidence="6 7">
    <name type="scientific">Bursaphelenchus okinawaensis</name>
    <dbReference type="NCBI Taxonomy" id="465554"/>
    <lineage>
        <taxon>Eukaryota</taxon>
        <taxon>Metazoa</taxon>
        <taxon>Ecdysozoa</taxon>
        <taxon>Nematoda</taxon>
        <taxon>Chromadorea</taxon>
        <taxon>Rhabditida</taxon>
        <taxon>Tylenchina</taxon>
        <taxon>Tylenchomorpha</taxon>
        <taxon>Aphelenchoidea</taxon>
        <taxon>Aphelenchoididae</taxon>
        <taxon>Bursaphelenchus</taxon>
    </lineage>
</organism>
<evidence type="ECO:0000259" key="5">
    <source>
        <dbReference type="SMART" id="SM00249"/>
    </source>
</evidence>
<dbReference type="InterPro" id="IPR011011">
    <property type="entry name" value="Znf_FYVE_PHD"/>
</dbReference>
<evidence type="ECO:0000256" key="1">
    <source>
        <dbReference type="ARBA" id="ARBA00022723"/>
    </source>
</evidence>
<keyword evidence="2" id="KW-0863">Zinc-finger</keyword>
<feature type="region of interest" description="Disordered" evidence="4">
    <location>
        <begin position="176"/>
        <end position="330"/>
    </location>
</feature>
<evidence type="ECO:0000313" key="6">
    <source>
        <dbReference type="EMBL" id="CAD5223664.1"/>
    </source>
</evidence>
<feature type="domain" description="Zinc finger PHD-type" evidence="5">
    <location>
        <begin position="336"/>
        <end position="377"/>
    </location>
</feature>
<protein>
    <recommendedName>
        <fullName evidence="5">Zinc finger PHD-type domain-containing protein</fullName>
    </recommendedName>
</protein>
<feature type="compositionally biased region" description="Basic and acidic residues" evidence="4">
    <location>
        <begin position="280"/>
        <end position="298"/>
    </location>
</feature>
<name>A0A811L964_9BILA</name>
<dbReference type="InterPro" id="IPR001965">
    <property type="entry name" value="Znf_PHD"/>
</dbReference>
<dbReference type="InterPro" id="IPR013083">
    <property type="entry name" value="Znf_RING/FYVE/PHD"/>
</dbReference>
<dbReference type="SMART" id="SM00249">
    <property type="entry name" value="PHD"/>
    <property type="match status" value="3"/>
</dbReference>
<dbReference type="Gene3D" id="3.30.40.10">
    <property type="entry name" value="Zinc/RING finger domain, C3HC4 (zinc finger)"/>
    <property type="match status" value="1"/>
</dbReference>
<dbReference type="EMBL" id="CAJFDH010000005">
    <property type="protein sequence ID" value="CAD5223664.1"/>
    <property type="molecule type" value="Genomic_DNA"/>
</dbReference>
<gene>
    <name evidence="6" type="ORF">BOKJ2_LOCUS10434</name>
</gene>
<feature type="domain" description="Zinc finger PHD-type" evidence="5">
    <location>
        <begin position="438"/>
        <end position="481"/>
    </location>
</feature>
<proteinExistence type="predicted"/>
<feature type="compositionally biased region" description="Polar residues" evidence="4">
    <location>
        <begin position="265"/>
        <end position="279"/>
    </location>
</feature>
<feature type="region of interest" description="Disordered" evidence="4">
    <location>
        <begin position="384"/>
        <end position="419"/>
    </location>
</feature>